<dbReference type="InterPro" id="IPR036291">
    <property type="entry name" value="NAD(P)-bd_dom_sf"/>
</dbReference>
<dbReference type="OrthoDB" id="8840764at2"/>
<dbReference type="Proteomes" id="UP000463470">
    <property type="component" value="Unassembled WGS sequence"/>
</dbReference>
<dbReference type="InterPro" id="IPR031629">
    <property type="entry name" value="DpaA_N"/>
</dbReference>
<dbReference type="GO" id="GO:0051287">
    <property type="term" value="F:NAD binding"/>
    <property type="evidence" value="ECO:0007669"/>
    <property type="project" value="InterPro"/>
</dbReference>
<dbReference type="Pfam" id="PF16924">
    <property type="entry name" value="DpaA_N"/>
    <property type="match status" value="1"/>
</dbReference>
<dbReference type="NCBIfam" id="NF006162">
    <property type="entry name" value="PRK08306.1"/>
    <property type="match status" value="1"/>
</dbReference>
<organism evidence="3 4">
    <name type="scientific">Heliomicrobium undosum</name>
    <dbReference type="NCBI Taxonomy" id="121734"/>
    <lineage>
        <taxon>Bacteria</taxon>
        <taxon>Bacillati</taxon>
        <taxon>Bacillota</taxon>
        <taxon>Clostridia</taxon>
        <taxon>Eubacteriales</taxon>
        <taxon>Heliobacteriaceae</taxon>
        <taxon>Heliomicrobium</taxon>
    </lineage>
</organism>
<dbReference type="SUPFAM" id="SSF51735">
    <property type="entry name" value="NAD(P)-binding Rossmann-fold domains"/>
    <property type="match status" value="1"/>
</dbReference>
<dbReference type="Gene3D" id="3.40.50.720">
    <property type="entry name" value="NAD(P)-binding Rossmann-like Domain"/>
    <property type="match status" value="1"/>
</dbReference>
<comment type="caution">
    <text evidence="3">The sequence shown here is derived from an EMBL/GenBank/DDBJ whole genome shotgun (WGS) entry which is preliminary data.</text>
</comment>
<sequence length="297" mass="31314">MTTLQGIPLAVIGGDARDQILVRRLAERGATVDVIGLPMEETERVRIVEDIPKALAGKAALLLPMPGVDLEGRVYAPLHHQPLRLEAAHMALLAPGVPLFVGVARPILRQMAQSCGLSLIEVAELDEVAILNSVPSAEGALQIAMEKLPITIHGSCSMVLGFGRLGLTLTRLLQAMGSRVTVVTRDGGHRARAWEMGAAAEPLSALANLLAKTDIVFNTVPASVLGERELAATNREALIVDLASAPGGTDFEAARRLGIEALLAPGLPGKVAPKTAGEILARVYPDLIARHVPRRDG</sequence>
<gene>
    <name evidence="3" type="primary">dpsA</name>
    <name evidence="3" type="ORF">GTO91_15635</name>
</gene>
<dbReference type="RefSeq" id="WP_161259659.1">
    <property type="nucleotide sequence ID" value="NZ_WXEY01000026.1"/>
</dbReference>
<dbReference type="Pfam" id="PF02826">
    <property type="entry name" value="2-Hacid_dh_C"/>
    <property type="match status" value="1"/>
</dbReference>
<protein>
    <submittedName>
        <fullName evidence="3">Dipicolinate synthase subunit DpsA</fullName>
    </submittedName>
</protein>
<reference evidence="3 4" key="1">
    <citation type="submission" date="2020-01" db="EMBL/GenBank/DDBJ databases">
        <title>Whole-genome sequence of Heliobacterium undosum DSM 13378.</title>
        <authorList>
            <person name="Kyndt J.A."/>
            <person name="Meyer T.E."/>
        </authorList>
    </citation>
    <scope>NUCLEOTIDE SEQUENCE [LARGE SCALE GENOMIC DNA]</scope>
    <source>
        <strain evidence="3 4">DSM 13378</strain>
    </source>
</reference>
<evidence type="ECO:0000259" key="1">
    <source>
        <dbReference type="Pfam" id="PF02826"/>
    </source>
</evidence>
<dbReference type="InterPro" id="IPR006140">
    <property type="entry name" value="D-isomer_DH_NAD-bd"/>
</dbReference>
<evidence type="ECO:0000313" key="3">
    <source>
        <dbReference type="EMBL" id="MZP31138.1"/>
    </source>
</evidence>
<keyword evidence="4" id="KW-1185">Reference proteome</keyword>
<dbReference type="EMBL" id="WXEY01000026">
    <property type="protein sequence ID" value="MZP31138.1"/>
    <property type="molecule type" value="Genomic_DNA"/>
</dbReference>
<evidence type="ECO:0000259" key="2">
    <source>
        <dbReference type="Pfam" id="PF16924"/>
    </source>
</evidence>
<accession>A0A845LBT7</accession>
<feature type="domain" description="Dipicolinate synthase subunit A N-terminal" evidence="2">
    <location>
        <begin position="9"/>
        <end position="122"/>
    </location>
</feature>
<feature type="domain" description="D-isomer specific 2-hydroxyacid dehydrogenase NAD-binding" evidence="1">
    <location>
        <begin position="150"/>
        <end position="243"/>
    </location>
</feature>
<proteinExistence type="predicted"/>
<evidence type="ECO:0000313" key="4">
    <source>
        <dbReference type="Proteomes" id="UP000463470"/>
    </source>
</evidence>
<dbReference type="AlphaFoldDB" id="A0A845LBT7"/>
<name>A0A845LBT7_9FIRM</name>